<dbReference type="Bgee" id="ENSMNEG00000031258">
    <property type="expression patterns" value="Expressed in temporal lobe"/>
</dbReference>
<evidence type="ECO:0000313" key="3">
    <source>
        <dbReference type="Proteomes" id="UP000233120"/>
    </source>
</evidence>
<sequence>MRGWGRWARGYFSVGGGRAGSLRICSASSRLSCRPDPALALREIVLTQAGQCGNQIGAKVAGTCPALCWWIWSRAPWTLCARGPSGRSSGRTTSSLVSLGPETTGPGGTTQKARSWWTRCWML</sequence>
<proteinExistence type="predicted"/>
<reference evidence="2" key="1">
    <citation type="submission" date="2025-08" db="UniProtKB">
        <authorList>
            <consortium name="Ensembl"/>
        </authorList>
    </citation>
    <scope>IDENTIFICATION</scope>
</reference>
<reference evidence="2" key="2">
    <citation type="submission" date="2025-09" db="UniProtKB">
        <authorList>
            <consortium name="Ensembl"/>
        </authorList>
    </citation>
    <scope>IDENTIFICATION</scope>
</reference>
<evidence type="ECO:0000313" key="2">
    <source>
        <dbReference type="Ensembl" id="ENSMNEP00000014147.1"/>
    </source>
</evidence>
<dbReference type="Proteomes" id="UP000233120">
    <property type="component" value="Unassembled WGS sequence"/>
</dbReference>
<evidence type="ECO:0000256" key="1">
    <source>
        <dbReference type="SAM" id="MobiDB-lite"/>
    </source>
</evidence>
<feature type="region of interest" description="Disordered" evidence="1">
    <location>
        <begin position="83"/>
        <end position="113"/>
    </location>
</feature>
<name>A0A2K6BS01_MACNE</name>
<dbReference type="GeneTree" id="ENSGT00940000161436"/>
<organism evidence="2 3">
    <name type="scientific">Macaca nemestrina</name>
    <name type="common">Pig-tailed macaque</name>
    <dbReference type="NCBI Taxonomy" id="9545"/>
    <lineage>
        <taxon>Eukaryota</taxon>
        <taxon>Metazoa</taxon>
        <taxon>Chordata</taxon>
        <taxon>Craniata</taxon>
        <taxon>Vertebrata</taxon>
        <taxon>Euteleostomi</taxon>
        <taxon>Mammalia</taxon>
        <taxon>Eutheria</taxon>
        <taxon>Euarchontoglires</taxon>
        <taxon>Primates</taxon>
        <taxon>Haplorrhini</taxon>
        <taxon>Catarrhini</taxon>
        <taxon>Cercopithecidae</taxon>
        <taxon>Cercopithecinae</taxon>
        <taxon>Macaca</taxon>
    </lineage>
</organism>
<keyword evidence="3" id="KW-1185">Reference proteome</keyword>
<dbReference type="Ensembl" id="ENSMNET00000038350.1">
    <property type="protein sequence ID" value="ENSMNEP00000014147.1"/>
    <property type="gene ID" value="ENSMNEG00000031258.1"/>
</dbReference>
<dbReference type="AlphaFoldDB" id="A0A2K6BS01"/>
<evidence type="ECO:0008006" key="4">
    <source>
        <dbReference type="Google" id="ProtNLM"/>
    </source>
</evidence>
<protein>
    <recommendedName>
        <fullName evidence="4">Tubulin/FtsZ GTPase domain-containing protein</fullName>
    </recommendedName>
</protein>
<accession>A0A2K6BS01</accession>
<feature type="compositionally biased region" description="Low complexity" evidence="1">
    <location>
        <begin position="85"/>
        <end position="104"/>
    </location>
</feature>